<evidence type="ECO:0000256" key="1">
    <source>
        <dbReference type="ARBA" id="ARBA00001968"/>
    </source>
</evidence>
<comment type="subcellular location">
    <subcellularLocation>
        <location evidence="2">Nucleus</location>
    </subcellularLocation>
</comment>
<evidence type="ECO:0000313" key="10">
    <source>
        <dbReference type="RefSeq" id="XP_024893693.1"/>
    </source>
</evidence>
<dbReference type="GO" id="GO:0005634">
    <property type="term" value="C:nucleus"/>
    <property type="evidence" value="ECO:0007669"/>
    <property type="project" value="UniProtKB-SubCell"/>
</dbReference>
<dbReference type="RefSeq" id="XP_024893693.1">
    <property type="nucleotide sequence ID" value="XM_025037925.1"/>
</dbReference>
<evidence type="ECO:0000256" key="5">
    <source>
        <dbReference type="ARBA" id="ARBA00022723"/>
    </source>
</evidence>
<sequence>MADPREILNLLDISDDEEELELPVVIPPILPYPQYEERYEHAGYVPITSEKHILSYLWFLGHESAGYRDVADRFGVTISTLHVIITRVTIFLMQLAPQIIRFPTLEEKQATMTYFLQRKGFPGIIGAIDGTHIRLDKPEEDHDSYINRKQYFSIHMQGTVDQNLKFLDVFIGYPGSVHDSRVFRESPLYESLHQICLDGSYLLGDSAYPCLDYLMVPYRDTGHLTQAQRHFNQKLSSCRVIIENAFGCLKQRFRQLYHFKLRDIVRMVQVIHACCVLHNLAHVDDLEFLEPPVDDEYPDPEAIINNAENNNEIIPGNQRGRELRDELCRQLFVRHH</sequence>
<name>A0A6J1RH76_9HYME</name>
<dbReference type="GO" id="GO:0004518">
    <property type="term" value="F:nuclease activity"/>
    <property type="evidence" value="ECO:0007669"/>
    <property type="project" value="UniProtKB-KW"/>
</dbReference>
<dbReference type="InterPro" id="IPR027806">
    <property type="entry name" value="HARBI1_dom"/>
</dbReference>
<evidence type="ECO:0000256" key="7">
    <source>
        <dbReference type="ARBA" id="ARBA00023242"/>
    </source>
</evidence>
<evidence type="ECO:0000256" key="3">
    <source>
        <dbReference type="ARBA" id="ARBA00006958"/>
    </source>
</evidence>
<keyword evidence="9" id="KW-1185">Reference proteome</keyword>
<dbReference type="InterPro" id="IPR045249">
    <property type="entry name" value="HARBI1-like"/>
</dbReference>
<dbReference type="PANTHER" id="PTHR22930">
    <property type="match status" value="1"/>
</dbReference>
<evidence type="ECO:0000259" key="8">
    <source>
        <dbReference type="Pfam" id="PF13359"/>
    </source>
</evidence>
<comment type="cofactor">
    <cofactor evidence="1">
        <name>a divalent metal cation</name>
        <dbReference type="ChEBI" id="CHEBI:60240"/>
    </cofactor>
</comment>
<keyword evidence="7" id="KW-0539">Nucleus</keyword>
<evidence type="ECO:0000256" key="6">
    <source>
        <dbReference type="ARBA" id="ARBA00022801"/>
    </source>
</evidence>
<reference evidence="10" key="1">
    <citation type="submission" date="2025-08" db="UniProtKB">
        <authorList>
            <consortium name="RefSeq"/>
        </authorList>
    </citation>
    <scope>IDENTIFICATION</scope>
    <source>
        <tissue evidence="10">Whole body</tissue>
    </source>
</reference>
<accession>A0A6J1RH76</accession>
<dbReference type="GO" id="GO:0016787">
    <property type="term" value="F:hydrolase activity"/>
    <property type="evidence" value="ECO:0007669"/>
    <property type="project" value="UniProtKB-KW"/>
</dbReference>
<feature type="domain" description="DDE Tnp4" evidence="8">
    <location>
        <begin position="128"/>
        <end position="279"/>
    </location>
</feature>
<proteinExistence type="inferred from homology"/>
<evidence type="ECO:0000256" key="4">
    <source>
        <dbReference type="ARBA" id="ARBA00022722"/>
    </source>
</evidence>
<dbReference type="OrthoDB" id="7697726at2759"/>
<keyword evidence="6" id="KW-0378">Hydrolase</keyword>
<keyword evidence="4" id="KW-0540">Nuclease</keyword>
<comment type="similarity">
    <text evidence="3">Belongs to the HARBI1 family.</text>
</comment>
<dbReference type="Proteomes" id="UP000504618">
    <property type="component" value="Unplaced"/>
</dbReference>
<dbReference type="PANTHER" id="PTHR22930:SF85">
    <property type="entry name" value="GH03217P-RELATED"/>
    <property type="match status" value="1"/>
</dbReference>
<dbReference type="GO" id="GO:0046872">
    <property type="term" value="F:metal ion binding"/>
    <property type="evidence" value="ECO:0007669"/>
    <property type="project" value="UniProtKB-KW"/>
</dbReference>
<dbReference type="AlphaFoldDB" id="A0A6J1RH76"/>
<protein>
    <submittedName>
        <fullName evidence="10">Nuclease HARBI1</fullName>
    </submittedName>
</protein>
<keyword evidence="5" id="KW-0479">Metal-binding</keyword>
<organism evidence="9 10">
    <name type="scientific">Temnothorax curvispinosus</name>
    <dbReference type="NCBI Taxonomy" id="300111"/>
    <lineage>
        <taxon>Eukaryota</taxon>
        <taxon>Metazoa</taxon>
        <taxon>Ecdysozoa</taxon>
        <taxon>Arthropoda</taxon>
        <taxon>Hexapoda</taxon>
        <taxon>Insecta</taxon>
        <taxon>Pterygota</taxon>
        <taxon>Neoptera</taxon>
        <taxon>Endopterygota</taxon>
        <taxon>Hymenoptera</taxon>
        <taxon>Apocrita</taxon>
        <taxon>Aculeata</taxon>
        <taxon>Formicoidea</taxon>
        <taxon>Formicidae</taxon>
        <taxon>Myrmicinae</taxon>
        <taxon>Temnothorax</taxon>
    </lineage>
</organism>
<evidence type="ECO:0000256" key="2">
    <source>
        <dbReference type="ARBA" id="ARBA00004123"/>
    </source>
</evidence>
<gene>
    <name evidence="10" type="primary">LOC112468643</name>
</gene>
<evidence type="ECO:0000313" key="9">
    <source>
        <dbReference type="Proteomes" id="UP000504618"/>
    </source>
</evidence>
<dbReference type="Pfam" id="PF13359">
    <property type="entry name" value="DDE_Tnp_4"/>
    <property type="match status" value="1"/>
</dbReference>
<dbReference type="GeneID" id="112468643"/>